<reference evidence="12" key="1">
    <citation type="journal article" date="2023" name="Mol. Phylogenet. Evol.">
        <title>Genome-scale phylogeny and comparative genomics of the fungal order Sordariales.</title>
        <authorList>
            <person name="Hensen N."/>
            <person name="Bonometti L."/>
            <person name="Westerberg I."/>
            <person name="Brannstrom I.O."/>
            <person name="Guillou S."/>
            <person name="Cros-Aarteil S."/>
            <person name="Calhoun S."/>
            <person name="Haridas S."/>
            <person name="Kuo A."/>
            <person name="Mondo S."/>
            <person name="Pangilinan J."/>
            <person name="Riley R."/>
            <person name="LaButti K."/>
            <person name="Andreopoulos B."/>
            <person name="Lipzen A."/>
            <person name="Chen C."/>
            <person name="Yan M."/>
            <person name="Daum C."/>
            <person name="Ng V."/>
            <person name="Clum A."/>
            <person name="Steindorff A."/>
            <person name="Ohm R.A."/>
            <person name="Martin F."/>
            <person name="Silar P."/>
            <person name="Natvig D.O."/>
            <person name="Lalanne C."/>
            <person name="Gautier V."/>
            <person name="Ament-Velasquez S.L."/>
            <person name="Kruys A."/>
            <person name="Hutchinson M.I."/>
            <person name="Powell A.J."/>
            <person name="Barry K."/>
            <person name="Miller A.N."/>
            <person name="Grigoriev I.V."/>
            <person name="Debuchy R."/>
            <person name="Gladieux P."/>
            <person name="Hiltunen Thoren M."/>
            <person name="Johannesson H."/>
        </authorList>
    </citation>
    <scope>NUCLEOTIDE SEQUENCE</scope>
    <source>
        <strain evidence="12">CBS 232.78</strain>
    </source>
</reference>
<evidence type="ECO:0000313" key="13">
    <source>
        <dbReference type="Proteomes" id="UP001285441"/>
    </source>
</evidence>
<dbReference type="EMBL" id="JAULSW010000008">
    <property type="protein sequence ID" value="KAK3372061.1"/>
    <property type="molecule type" value="Genomic_DNA"/>
</dbReference>
<dbReference type="PANTHER" id="PTHR47966">
    <property type="entry name" value="BETA-SITE APP-CLEAVING ENZYME, ISOFORM A-RELATED"/>
    <property type="match status" value="1"/>
</dbReference>
<dbReference type="PRINTS" id="PR00792">
    <property type="entry name" value="PEPSIN"/>
</dbReference>
<gene>
    <name evidence="12" type="ORF">B0H63DRAFT_401753</name>
</gene>
<dbReference type="InterPro" id="IPR021109">
    <property type="entry name" value="Peptidase_aspartic_dom_sf"/>
</dbReference>
<dbReference type="GO" id="GO:0004190">
    <property type="term" value="F:aspartic-type endopeptidase activity"/>
    <property type="evidence" value="ECO:0007669"/>
    <property type="project" value="UniProtKB-KW"/>
</dbReference>
<evidence type="ECO:0000256" key="9">
    <source>
        <dbReference type="SAM" id="MobiDB-lite"/>
    </source>
</evidence>
<feature type="disulfide bond" evidence="7">
    <location>
        <begin position="315"/>
        <end position="350"/>
    </location>
</feature>
<dbReference type="GO" id="GO:0006508">
    <property type="term" value="P:proteolysis"/>
    <property type="evidence" value="ECO:0007669"/>
    <property type="project" value="UniProtKB-KW"/>
</dbReference>
<feature type="active site" evidence="6">
    <location>
        <position position="279"/>
    </location>
</feature>
<evidence type="ECO:0000256" key="8">
    <source>
        <dbReference type="RuleBase" id="RU000454"/>
    </source>
</evidence>
<evidence type="ECO:0000256" key="1">
    <source>
        <dbReference type="ARBA" id="ARBA00007447"/>
    </source>
</evidence>
<dbReference type="Proteomes" id="UP001285441">
    <property type="component" value="Unassembled WGS sequence"/>
</dbReference>
<comment type="caution">
    <text evidence="12">The sequence shown here is derived from an EMBL/GenBank/DDBJ whole genome shotgun (WGS) entry which is preliminary data.</text>
</comment>
<evidence type="ECO:0000256" key="3">
    <source>
        <dbReference type="ARBA" id="ARBA00022729"/>
    </source>
</evidence>
<protein>
    <submittedName>
        <fullName evidence="12">Aspartic peptidase domain-containing protein</fullName>
    </submittedName>
</protein>
<feature type="active site" evidence="6">
    <location>
        <position position="84"/>
    </location>
</feature>
<dbReference type="SUPFAM" id="SSF50630">
    <property type="entry name" value="Acid proteases"/>
    <property type="match status" value="1"/>
</dbReference>
<feature type="chain" id="PRO_5042078116" evidence="10">
    <location>
        <begin position="17"/>
        <end position="744"/>
    </location>
</feature>
<keyword evidence="13" id="KW-1185">Reference proteome</keyword>
<dbReference type="PROSITE" id="PS00141">
    <property type="entry name" value="ASP_PROTEASE"/>
    <property type="match status" value="1"/>
</dbReference>
<organism evidence="12 13">
    <name type="scientific">Podospora didyma</name>
    <dbReference type="NCBI Taxonomy" id="330526"/>
    <lineage>
        <taxon>Eukaryota</taxon>
        <taxon>Fungi</taxon>
        <taxon>Dikarya</taxon>
        <taxon>Ascomycota</taxon>
        <taxon>Pezizomycotina</taxon>
        <taxon>Sordariomycetes</taxon>
        <taxon>Sordariomycetidae</taxon>
        <taxon>Sordariales</taxon>
        <taxon>Podosporaceae</taxon>
        <taxon>Podospora</taxon>
    </lineage>
</organism>
<dbReference type="InterPro" id="IPR001969">
    <property type="entry name" value="Aspartic_peptidase_AS"/>
</dbReference>
<evidence type="ECO:0000256" key="7">
    <source>
        <dbReference type="PIRSR" id="PIRSR601461-2"/>
    </source>
</evidence>
<evidence type="ECO:0000256" key="4">
    <source>
        <dbReference type="ARBA" id="ARBA00022750"/>
    </source>
</evidence>
<sequence>MLAPVAAALLPLAVMATTIPVGNQMVQQDGLIRYPVTAVLDGPLVGSVSKRQTQVDSFSSRSGMQYIINLVLGTPGQSVPVIFDTGSDELWVNPVCSKSNSPSFCSAQPRFTMSTTIHNQGATGSITYGTGYVDFTYVDDFVKIGSAKVSQQTFGVAYDSAFATLGILGAGPNLFGWDSPYPYFIDNLVSQGFINSRAFSMDLRGFESDRGAIIYGGVDTKKYTGSLAKLPIVPDSESPDGYTRLYVWLAGISVNQADGTVVNVYSKSAASKGQVVLLDSGYSVSALPKYIFDKLLAAFPSATPVANSNLYYVDCLDKGQGGSVDFSFAGKVINVPYYDFIWHYPESNFCLLGAYESDFAVLGDTFLRAAYVVYDWDNQKIHLAQTADCGTNLVAIGSGSNAVPSLAGCGGASSTSSSASSTATSSSSSISSSTSSFVTSTTSSSSSSSTVASSSTASSTATSSESSTSTGSSSTSTASSTESSTTSSTESSTASSTESSTASSTESSTASSTTSSSESSTVSSTDSSSSPEITSPPAVISKSTITFTTETTYTITSCPPDKASVCPLGKVTTKVITATETVCPQTTATYTVHERWTSGTVTGTIDHVLTVKPVVPAATPIVVPGCTPGAPLPAGVTLRPAAAIPQGGSSAPPAAATGLVAPYAPPKAAAATTLITAAPYYPTTAVVQSKPWAANGTAAVITSSTTVAAATGTAKVATAGASRLFGVSASVVILAGVLAVAIGL</sequence>
<dbReference type="InterPro" id="IPR033876">
    <property type="entry name" value="SAP-like"/>
</dbReference>
<evidence type="ECO:0000256" key="6">
    <source>
        <dbReference type="PIRSR" id="PIRSR601461-1"/>
    </source>
</evidence>
<keyword evidence="3 10" id="KW-0732">Signal</keyword>
<evidence type="ECO:0000256" key="10">
    <source>
        <dbReference type="SAM" id="SignalP"/>
    </source>
</evidence>
<reference evidence="12" key="2">
    <citation type="submission" date="2023-06" db="EMBL/GenBank/DDBJ databases">
        <authorList>
            <consortium name="Lawrence Berkeley National Laboratory"/>
            <person name="Haridas S."/>
            <person name="Hensen N."/>
            <person name="Bonometti L."/>
            <person name="Westerberg I."/>
            <person name="Brannstrom I.O."/>
            <person name="Guillou S."/>
            <person name="Cros-Aarteil S."/>
            <person name="Calhoun S."/>
            <person name="Kuo A."/>
            <person name="Mondo S."/>
            <person name="Pangilinan J."/>
            <person name="Riley R."/>
            <person name="LaButti K."/>
            <person name="Andreopoulos B."/>
            <person name="Lipzen A."/>
            <person name="Chen C."/>
            <person name="Yanf M."/>
            <person name="Daum C."/>
            <person name="Ng V."/>
            <person name="Clum A."/>
            <person name="Steindorff A."/>
            <person name="Ohm R."/>
            <person name="Martin F."/>
            <person name="Silar P."/>
            <person name="Natvig D."/>
            <person name="Lalanne C."/>
            <person name="Gautier V."/>
            <person name="Ament-velasquez S.L."/>
            <person name="Kruys A."/>
            <person name="Hutchinson M.I."/>
            <person name="Powell A.J."/>
            <person name="Barry K."/>
            <person name="Miller A.N."/>
            <person name="Grigoriev I.V."/>
            <person name="Debuchy R."/>
            <person name="Gladieux P."/>
            <person name="Thoren M.H."/>
            <person name="Johannesson H."/>
        </authorList>
    </citation>
    <scope>NUCLEOTIDE SEQUENCE</scope>
    <source>
        <strain evidence="12">CBS 232.78</strain>
    </source>
</reference>
<evidence type="ECO:0000256" key="5">
    <source>
        <dbReference type="ARBA" id="ARBA00022801"/>
    </source>
</evidence>
<keyword evidence="2 8" id="KW-0645">Protease</keyword>
<evidence type="ECO:0000259" key="11">
    <source>
        <dbReference type="PROSITE" id="PS51767"/>
    </source>
</evidence>
<keyword evidence="4 8" id="KW-0064">Aspartyl protease</keyword>
<dbReference type="CDD" id="cd05474">
    <property type="entry name" value="SAP_like"/>
    <property type="match status" value="1"/>
</dbReference>
<comment type="similarity">
    <text evidence="1 8">Belongs to the peptidase A1 family.</text>
</comment>
<dbReference type="Gene3D" id="2.40.70.10">
    <property type="entry name" value="Acid Proteases"/>
    <property type="match status" value="2"/>
</dbReference>
<dbReference type="PROSITE" id="PS51767">
    <property type="entry name" value="PEPTIDASE_A1"/>
    <property type="match status" value="1"/>
</dbReference>
<proteinExistence type="inferred from homology"/>
<dbReference type="AlphaFoldDB" id="A0AAE0K9W8"/>
<evidence type="ECO:0000256" key="2">
    <source>
        <dbReference type="ARBA" id="ARBA00022670"/>
    </source>
</evidence>
<dbReference type="Pfam" id="PF00026">
    <property type="entry name" value="Asp"/>
    <property type="match status" value="1"/>
</dbReference>
<feature type="domain" description="Peptidase A1" evidence="11">
    <location>
        <begin position="66"/>
        <end position="384"/>
    </location>
</feature>
<feature type="compositionally biased region" description="Low complexity" evidence="9">
    <location>
        <begin position="421"/>
        <end position="530"/>
    </location>
</feature>
<name>A0AAE0K9W8_9PEZI</name>
<keyword evidence="7" id="KW-1015">Disulfide bond</keyword>
<keyword evidence="5 8" id="KW-0378">Hydrolase</keyword>
<feature type="region of interest" description="Disordered" evidence="9">
    <location>
        <begin position="421"/>
        <end position="537"/>
    </location>
</feature>
<accession>A0AAE0K9W8</accession>
<dbReference type="PANTHER" id="PTHR47966:SF65">
    <property type="entry name" value="ASPARTIC-TYPE ENDOPEPTIDASE"/>
    <property type="match status" value="1"/>
</dbReference>
<dbReference type="InterPro" id="IPR001461">
    <property type="entry name" value="Aspartic_peptidase_A1"/>
</dbReference>
<dbReference type="InterPro" id="IPR033121">
    <property type="entry name" value="PEPTIDASE_A1"/>
</dbReference>
<evidence type="ECO:0000313" key="12">
    <source>
        <dbReference type="EMBL" id="KAK3372061.1"/>
    </source>
</evidence>
<feature type="signal peptide" evidence="10">
    <location>
        <begin position="1"/>
        <end position="16"/>
    </location>
</feature>